<dbReference type="PANTHER" id="PTHR43731">
    <property type="entry name" value="RHOMBOID PROTEASE"/>
    <property type="match status" value="1"/>
</dbReference>
<dbReference type="InterPro" id="IPR023826">
    <property type="entry name" value="Rhom-like_SP_proteobac"/>
</dbReference>
<evidence type="ECO:0000256" key="1">
    <source>
        <dbReference type="ARBA" id="ARBA00004141"/>
    </source>
</evidence>
<dbReference type="NCBIfam" id="TIGR03902">
    <property type="entry name" value="rhom_GG_sort"/>
    <property type="match status" value="1"/>
</dbReference>
<dbReference type="GO" id="GO:0016020">
    <property type="term" value="C:membrane"/>
    <property type="evidence" value="ECO:0007669"/>
    <property type="project" value="UniProtKB-SubCell"/>
</dbReference>
<evidence type="ECO:0000259" key="8">
    <source>
        <dbReference type="Pfam" id="PF01694"/>
    </source>
</evidence>
<reference evidence="9" key="2">
    <citation type="journal article" date="2011" name="Microb. Ecol.">
        <title>Taxonomic and Functional Metagenomic Profiling of the Microbial Community in the Anoxic Sediment of a Sub-saline Shallow Lake (Laguna de Carrizo, Central Spain).</title>
        <authorList>
            <person name="Ferrer M."/>
            <person name="Guazzaroni M.E."/>
            <person name="Richter M."/>
            <person name="Garcia-Salamanca A."/>
            <person name="Yarza P."/>
            <person name="Suarez-Suarez A."/>
            <person name="Solano J."/>
            <person name="Alcaide M."/>
            <person name="van Dillewijn P."/>
            <person name="Molina-Henares M.A."/>
            <person name="Lopez-Cortes N."/>
            <person name="Al-Ramahi Y."/>
            <person name="Guerrero C."/>
            <person name="Acosta A."/>
            <person name="de Eugenio L.I."/>
            <person name="Martinez V."/>
            <person name="Marques S."/>
            <person name="Rojo F."/>
            <person name="Santero E."/>
            <person name="Genilloud O."/>
            <person name="Perez-Perez J."/>
            <person name="Rossello-Mora R."/>
            <person name="Ramos J.L."/>
        </authorList>
    </citation>
    <scope>NUCLEOTIDE SEQUENCE</scope>
</reference>
<comment type="caution">
    <text evidence="9">The sequence shown here is derived from an EMBL/GenBank/DDBJ whole genome shotgun (WGS) entry which is preliminary data.</text>
</comment>
<reference evidence="9" key="1">
    <citation type="submission" date="2010-07" db="EMBL/GenBank/DDBJ databases">
        <authorList>
            <consortium name="CONSOLIDER consortium CSD2007-00005"/>
            <person name="Guazzaroni M.-E."/>
            <person name="Richter M."/>
            <person name="Garcia-Salamanca A."/>
            <person name="Yarza P."/>
            <person name="Ferrer M."/>
        </authorList>
    </citation>
    <scope>NUCLEOTIDE SEQUENCE</scope>
</reference>
<feature type="transmembrane region" description="Helical" evidence="7">
    <location>
        <begin position="175"/>
        <end position="191"/>
    </location>
</feature>
<feature type="transmembrane region" description="Helical" evidence="7">
    <location>
        <begin position="112"/>
        <end position="132"/>
    </location>
</feature>
<evidence type="ECO:0000256" key="6">
    <source>
        <dbReference type="ARBA" id="ARBA00023136"/>
    </source>
</evidence>
<proteinExistence type="inferred from homology"/>
<evidence type="ECO:0000256" key="2">
    <source>
        <dbReference type="ARBA" id="ARBA00009045"/>
    </source>
</evidence>
<dbReference type="SUPFAM" id="SSF144091">
    <property type="entry name" value="Rhomboid-like"/>
    <property type="match status" value="1"/>
</dbReference>
<evidence type="ECO:0000256" key="7">
    <source>
        <dbReference type="SAM" id="Phobius"/>
    </source>
</evidence>
<dbReference type="InterPro" id="IPR022764">
    <property type="entry name" value="Peptidase_S54_rhomboid_dom"/>
</dbReference>
<organism evidence="9">
    <name type="scientific">sediment metagenome</name>
    <dbReference type="NCBI Taxonomy" id="749907"/>
    <lineage>
        <taxon>unclassified sequences</taxon>
        <taxon>metagenomes</taxon>
        <taxon>ecological metagenomes</taxon>
    </lineage>
</organism>
<evidence type="ECO:0000256" key="4">
    <source>
        <dbReference type="ARBA" id="ARBA00022801"/>
    </source>
</evidence>
<feature type="transmembrane region" description="Helical" evidence="7">
    <location>
        <begin position="87"/>
        <end position="106"/>
    </location>
</feature>
<keyword evidence="4" id="KW-0378">Hydrolase</keyword>
<dbReference type="PANTHER" id="PTHR43731:SF14">
    <property type="entry name" value="PRESENILIN-ASSOCIATED RHOMBOID-LIKE PROTEIN, MITOCHONDRIAL"/>
    <property type="match status" value="1"/>
</dbReference>
<comment type="similarity">
    <text evidence="2">Belongs to the peptidase S54 family.</text>
</comment>
<feature type="transmembrane region" description="Helical" evidence="7">
    <location>
        <begin position="62"/>
        <end position="80"/>
    </location>
</feature>
<dbReference type="GO" id="GO:0004252">
    <property type="term" value="F:serine-type endopeptidase activity"/>
    <property type="evidence" value="ECO:0007669"/>
    <property type="project" value="InterPro"/>
</dbReference>
<dbReference type="InterPro" id="IPR035952">
    <property type="entry name" value="Rhomboid-like_sf"/>
</dbReference>
<feature type="transmembrane region" description="Helical" evidence="7">
    <location>
        <begin position="139"/>
        <end position="155"/>
    </location>
</feature>
<accession>D9PN64</accession>
<evidence type="ECO:0000256" key="5">
    <source>
        <dbReference type="ARBA" id="ARBA00022989"/>
    </source>
</evidence>
<comment type="subcellular location">
    <subcellularLocation>
        <location evidence="1">Membrane</location>
        <topology evidence="1">Multi-pass membrane protein</topology>
    </subcellularLocation>
</comment>
<dbReference type="InterPro" id="IPR050925">
    <property type="entry name" value="Rhomboid_protease_S54"/>
</dbReference>
<keyword evidence="3 7" id="KW-0812">Transmembrane</keyword>
<feature type="domain" description="Peptidase S54 rhomboid" evidence="8">
    <location>
        <begin position="47"/>
        <end position="190"/>
    </location>
</feature>
<sequence>MIERLFHARRGDWALPVALSALLLAIYLAVPGAAPDWRYDRAAILDGEAWRLVTGHLLHADVHHLGWNVFGVLLVWFLFARDYSPRQWLAILLVSTAVTSAGFLLLEPELDWYVGFSGVLHGCMAAGLVAWLRSTRDPLTWLVAGLFAAKLAWEHFQGALPFTAGTLSLPVVHEAHTYGAIGGLLAALWLGR</sequence>
<dbReference type="Pfam" id="PF01694">
    <property type="entry name" value="Rhomboid"/>
    <property type="match status" value="1"/>
</dbReference>
<evidence type="ECO:0000256" key="3">
    <source>
        <dbReference type="ARBA" id="ARBA00022692"/>
    </source>
</evidence>
<feature type="transmembrane region" description="Helical" evidence="7">
    <location>
        <begin position="12"/>
        <end position="30"/>
    </location>
</feature>
<dbReference type="AlphaFoldDB" id="D9PN64"/>
<evidence type="ECO:0000313" key="9">
    <source>
        <dbReference type="EMBL" id="EFK94998.1"/>
    </source>
</evidence>
<protein>
    <submittedName>
        <fullName evidence="9">Rhomboid family protein</fullName>
    </submittedName>
</protein>
<keyword evidence="6 7" id="KW-0472">Membrane</keyword>
<gene>
    <name evidence="9" type="ORF">LDC_2993</name>
</gene>
<feature type="non-terminal residue" evidence="9">
    <location>
        <position position="192"/>
    </location>
</feature>
<dbReference type="Gene3D" id="1.20.1540.10">
    <property type="entry name" value="Rhomboid-like"/>
    <property type="match status" value="1"/>
</dbReference>
<keyword evidence="5 7" id="KW-1133">Transmembrane helix</keyword>
<dbReference type="EMBL" id="ADZX01000922">
    <property type="protein sequence ID" value="EFK94998.1"/>
    <property type="molecule type" value="Genomic_DNA"/>
</dbReference>
<name>D9PN64_9ZZZZ</name>